<feature type="domain" description="AMP-dependent synthetase/ligase" evidence="4">
    <location>
        <begin position="74"/>
        <end position="146"/>
    </location>
</feature>
<evidence type="ECO:0000313" key="6">
    <source>
        <dbReference type="EMBL" id="CAG9862853.1"/>
    </source>
</evidence>
<evidence type="ECO:0000259" key="4">
    <source>
        <dbReference type="Pfam" id="PF00501"/>
    </source>
</evidence>
<sequence length="405" mass="45275">MTRNNFFLNVFSRNSRNLLRRSKKSPKSFNVRTLASQNDANSNIMHSESSDVDIPNVTIPEFILPSLERFEKYVASECATTGRTYTFGQIRGKSKNLNKALRHAFKLQKGDVVGILLPNCPEFGIAVLGVLEAGLTITTMNPIYTPVLFLISHSGVKSEYFDRLKMLMSAAAPLGLTDEERFIRKVRKEINMCQGYGLTEASPVITMIPNKTKRSEKNSGGVGKVLPNTLVKFINPEDPSGTPIAAYEKGELLMKGPQVMKGYHNREEETKKAFLDGWLRTGDIGYYNDENVVFITDRIKELIKVKGYQVAPAELEAIIRDHPLVDDAAVIGIPHPQHGEVPRAYVVPKKNSALDEENVQNHVADKVASYKRLQGGVRILESIPKNTTGKILRRQLKENFAEKGF</sequence>
<dbReference type="InterPro" id="IPR000873">
    <property type="entry name" value="AMP-dep_synth/lig_dom"/>
</dbReference>
<protein>
    <submittedName>
        <fullName evidence="6">Uncharacterized protein</fullName>
    </submittedName>
</protein>
<dbReference type="Gene3D" id="3.40.50.12780">
    <property type="entry name" value="N-terminal domain of ligase-like"/>
    <property type="match status" value="2"/>
</dbReference>
<feature type="domain" description="AMP-binding enzyme C-terminal" evidence="5">
    <location>
        <begin position="314"/>
        <end position="390"/>
    </location>
</feature>
<name>A0A9N9TT18_PHYSR</name>
<evidence type="ECO:0000259" key="5">
    <source>
        <dbReference type="Pfam" id="PF13193"/>
    </source>
</evidence>
<comment type="similarity">
    <text evidence="2">Belongs to the ATP-dependent AMP-binding enzyme family.</text>
</comment>
<accession>A0A9N9TT18</accession>
<dbReference type="PANTHER" id="PTHR24096:SF422">
    <property type="entry name" value="BCDNA.GH02901"/>
    <property type="match status" value="1"/>
</dbReference>
<dbReference type="OrthoDB" id="10253869at2759"/>
<dbReference type="Pfam" id="PF00501">
    <property type="entry name" value="AMP-binding"/>
    <property type="match status" value="2"/>
</dbReference>
<dbReference type="EMBL" id="OU900099">
    <property type="protein sequence ID" value="CAG9862853.1"/>
    <property type="molecule type" value="Genomic_DNA"/>
</dbReference>
<gene>
    <name evidence="6" type="ORF">PHYEVI_LOCUS9158</name>
</gene>
<dbReference type="PANTHER" id="PTHR24096">
    <property type="entry name" value="LONG-CHAIN-FATTY-ACID--COA LIGASE"/>
    <property type="match status" value="1"/>
</dbReference>
<dbReference type="GO" id="GO:0046949">
    <property type="term" value="P:fatty-acyl-CoA biosynthetic process"/>
    <property type="evidence" value="ECO:0007669"/>
    <property type="project" value="TreeGrafter"/>
</dbReference>
<evidence type="ECO:0000313" key="7">
    <source>
        <dbReference type="Proteomes" id="UP001153712"/>
    </source>
</evidence>
<dbReference type="InterPro" id="IPR042099">
    <property type="entry name" value="ANL_N_sf"/>
</dbReference>
<reference evidence="6" key="1">
    <citation type="submission" date="2022-01" db="EMBL/GenBank/DDBJ databases">
        <authorList>
            <person name="King R."/>
        </authorList>
    </citation>
    <scope>NUCLEOTIDE SEQUENCE</scope>
</reference>
<dbReference type="Pfam" id="PF13193">
    <property type="entry name" value="AMP-binding_C"/>
    <property type="match status" value="1"/>
</dbReference>
<evidence type="ECO:0000256" key="1">
    <source>
        <dbReference type="ARBA" id="ARBA00004275"/>
    </source>
</evidence>
<dbReference type="GO" id="GO:0005777">
    <property type="term" value="C:peroxisome"/>
    <property type="evidence" value="ECO:0007669"/>
    <property type="project" value="UniProtKB-SubCell"/>
</dbReference>
<dbReference type="Gene3D" id="3.30.300.30">
    <property type="match status" value="1"/>
</dbReference>
<dbReference type="FunFam" id="3.30.300.30:FF:000007">
    <property type="entry name" value="4-coumarate--CoA ligase 2"/>
    <property type="match status" value="1"/>
</dbReference>
<dbReference type="SUPFAM" id="SSF56801">
    <property type="entry name" value="Acetyl-CoA synthetase-like"/>
    <property type="match status" value="2"/>
</dbReference>
<evidence type="ECO:0000256" key="3">
    <source>
        <dbReference type="ARBA" id="ARBA00023140"/>
    </source>
</evidence>
<organism evidence="6 7">
    <name type="scientific">Phyllotreta striolata</name>
    <name type="common">Striped flea beetle</name>
    <name type="synonym">Crioceris striolata</name>
    <dbReference type="NCBI Taxonomy" id="444603"/>
    <lineage>
        <taxon>Eukaryota</taxon>
        <taxon>Metazoa</taxon>
        <taxon>Ecdysozoa</taxon>
        <taxon>Arthropoda</taxon>
        <taxon>Hexapoda</taxon>
        <taxon>Insecta</taxon>
        <taxon>Pterygota</taxon>
        <taxon>Neoptera</taxon>
        <taxon>Endopterygota</taxon>
        <taxon>Coleoptera</taxon>
        <taxon>Polyphaga</taxon>
        <taxon>Cucujiformia</taxon>
        <taxon>Chrysomeloidea</taxon>
        <taxon>Chrysomelidae</taxon>
        <taxon>Galerucinae</taxon>
        <taxon>Alticini</taxon>
        <taxon>Phyllotreta</taxon>
    </lineage>
</organism>
<dbReference type="GO" id="GO:0004467">
    <property type="term" value="F:long-chain fatty acid-CoA ligase activity"/>
    <property type="evidence" value="ECO:0007669"/>
    <property type="project" value="TreeGrafter"/>
</dbReference>
<comment type="subcellular location">
    <subcellularLocation>
        <location evidence="1">Peroxisome</location>
    </subcellularLocation>
</comment>
<evidence type="ECO:0000256" key="2">
    <source>
        <dbReference type="ARBA" id="ARBA00006432"/>
    </source>
</evidence>
<proteinExistence type="inferred from homology"/>
<dbReference type="AlphaFoldDB" id="A0A9N9TT18"/>
<feature type="domain" description="AMP-dependent synthetase/ligase" evidence="4">
    <location>
        <begin position="158"/>
        <end position="264"/>
    </location>
</feature>
<dbReference type="Proteomes" id="UP001153712">
    <property type="component" value="Chromosome 6"/>
</dbReference>
<dbReference type="InterPro" id="IPR045851">
    <property type="entry name" value="AMP-bd_C_sf"/>
</dbReference>
<dbReference type="InterPro" id="IPR025110">
    <property type="entry name" value="AMP-bd_C"/>
</dbReference>
<keyword evidence="3" id="KW-0576">Peroxisome</keyword>
<keyword evidence="7" id="KW-1185">Reference proteome</keyword>